<proteinExistence type="predicted"/>
<keyword evidence="2" id="KW-1185">Reference proteome</keyword>
<sequence>MSIVKTDLRNKMNDEWMNHCLVCYIERDVFASIDDIKIIQCYQKERKRKGLLPRGLRI</sequence>
<evidence type="ECO:0000313" key="2">
    <source>
        <dbReference type="Proteomes" id="UP000015105"/>
    </source>
</evidence>
<reference evidence="1" key="3">
    <citation type="journal article" date="2017" name="Nature">
        <title>Genome sequence of the progenitor of the wheat D genome Aegilops tauschii.</title>
        <authorList>
            <person name="Luo M.C."/>
            <person name="Gu Y.Q."/>
            <person name="Puiu D."/>
            <person name="Wang H."/>
            <person name="Twardziok S.O."/>
            <person name="Deal K.R."/>
            <person name="Huo N."/>
            <person name="Zhu T."/>
            <person name="Wang L."/>
            <person name="Wang Y."/>
            <person name="McGuire P.E."/>
            <person name="Liu S."/>
            <person name="Long H."/>
            <person name="Ramasamy R.K."/>
            <person name="Rodriguez J.C."/>
            <person name="Van S.L."/>
            <person name="Yuan L."/>
            <person name="Wang Z."/>
            <person name="Xia Z."/>
            <person name="Xiao L."/>
            <person name="Anderson O.D."/>
            <person name="Ouyang S."/>
            <person name="Liang Y."/>
            <person name="Zimin A.V."/>
            <person name="Pertea G."/>
            <person name="Qi P."/>
            <person name="Bennetzen J.L."/>
            <person name="Dai X."/>
            <person name="Dawson M.W."/>
            <person name="Muller H.G."/>
            <person name="Kugler K."/>
            <person name="Rivarola-Duarte L."/>
            <person name="Spannagl M."/>
            <person name="Mayer K.F.X."/>
            <person name="Lu F.H."/>
            <person name="Bevan M.W."/>
            <person name="Leroy P."/>
            <person name="Li P."/>
            <person name="You F.M."/>
            <person name="Sun Q."/>
            <person name="Liu Z."/>
            <person name="Lyons E."/>
            <person name="Wicker T."/>
            <person name="Salzberg S.L."/>
            <person name="Devos K.M."/>
            <person name="Dvorak J."/>
        </authorList>
    </citation>
    <scope>NUCLEOTIDE SEQUENCE [LARGE SCALE GENOMIC DNA]</scope>
    <source>
        <strain evidence="1">cv. AL8/78</strain>
    </source>
</reference>
<dbReference type="Proteomes" id="UP000015105">
    <property type="component" value="Chromosome 1D"/>
</dbReference>
<reference evidence="2" key="2">
    <citation type="journal article" date="2017" name="Nat. Plants">
        <title>The Aegilops tauschii genome reveals multiple impacts of transposons.</title>
        <authorList>
            <person name="Zhao G."/>
            <person name="Zou C."/>
            <person name="Li K."/>
            <person name="Wang K."/>
            <person name="Li T."/>
            <person name="Gao L."/>
            <person name="Zhang X."/>
            <person name="Wang H."/>
            <person name="Yang Z."/>
            <person name="Liu X."/>
            <person name="Jiang W."/>
            <person name="Mao L."/>
            <person name="Kong X."/>
            <person name="Jiao Y."/>
            <person name="Jia J."/>
        </authorList>
    </citation>
    <scope>NUCLEOTIDE SEQUENCE [LARGE SCALE GENOMIC DNA]</scope>
    <source>
        <strain evidence="2">cv. AL8/78</strain>
    </source>
</reference>
<dbReference type="Gramene" id="AET1Gv20002200.1">
    <property type="protein sequence ID" value="AET1Gv20002200.1"/>
    <property type="gene ID" value="AET1Gv20002200"/>
</dbReference>
<dbReference type="AlphaFoldDB" id="A0A452XHX6"/>
<evidence type="ECO:0000313" key="1">
    <source>
        <dbReference type="EnsemblPlants" id="AET1Gv20002200.1"/>
    </source>
</evidence>
<reference evidence="2" key="1">
    <citation type="journal article" date="2014" name="Science">
        <title>Ancient hybridizations among the ancestral genomes of bread wheat.</title>
        <authorList>
            <consortium name="International Wheat Genome Sequencing Consortium,"/>
            <person name="Marcussen T."/>
            <person name="Sandve S.R."/>
            <person name="Heier L."/>
            <person name="Spannagl M."/>
            <person name="Pfeifer M."/>
            <person name="Jakobsen K.S."/>
            <person name="Wulff B.B."/>
            <person name="Steuernagel B."/>
            <person name="Mayer K.F."/>
            <person name="Olsen O.A."/>
        </authorList>
    </citation>
    <scope>NUCLEOTIDE SEQUENCE [LARGE SCALE GENOMIC DNA]</scope>
    <source>
        <strain evidence="2">cv. AL8/78</strain>
    </source>
</reference>
<reference evidence="1" key="5">
    <citation type="journal article" date="2021" name="G3 (Bethesda)">
        <title>Aegilops tauschii genome assembly Aet v5.0 features greater sequence contiguity and improved annotation.</title>
        <authorList>
            <person name="Wang L."/>
            <person name="Zhu T."/>
            <person name="Rodriguez J.C."/>
            <person name="Deal K.R."/>
            <person name="Dubcovsky J."/>
            <person name="McGuire P.E."/>
            <person name="Lux T."/>
            <person name="Spannagl M."/>
            <person name="Mayer K.F.X."/>
            <person name="Baldrich P."/>
            <person name="Meyers B.C."/>
            <person name="Huo N."/>
            <person name="Gu Y.Q."/>
            <person name="Zhou H."/>
            <person name="Devos K.M."/>
            <person name="Bennetzen J.L."/>
            <person name="Unver T."/>
            <person name="Budak H."/>
            <person name="Gulick P.J."/>
            <person name="Galiba G."/>
            <person name="Kalapos B."/>
            <person name="Nelson D.R."/>
            <person name="Li P."/>
            <person name="You F.M."/>
            <person name="Luo M.C."/>
            <person name="Dvorak J."/>
        </authorList>
    </citation>
    <scope>NUCLEOTIDE SEQUENCE [LARGE SCALE GENOMIC DNA]</scope>
    <source>
        <strain evidence="1">cv. AL8/78</strain>
    </source>
</reference>
<name>A0A452XHX6_AEGTS</name>
<reference evidence="1" key="4">
    <citation type="submission" date="2019-03" db="UniProtKB">
        <authorList>
            <consortium name="EnsemblPlants"/>
        </authorList>
    </citation>
    <scope>IDENTIFICATION</scope>
</reference>
<accession>A0A452XHX6</accession>
<organism evidence="1 2">
    <name type="scientific">Aegilops tauschii subsp. strangulata</name>
    <name type="common">Goatgrass</name>
    <dbReference type="NCBI Taxonomy" id="200361"/>
    <lineage>
        <taxon>Eukaryota</taxon>
        <taxon>Viridiplantae</taxon>
        <taxon>Streptophyta</taxon>
        <taxon>Embryophyta</taxon>
        <taxon>Tracheophyta</taxon>
        <taxon>Spermatophyta</taxon>
        <taxon>Magnoliopsida</taxon>
        <taxon>Liliopsida</taxon>
        <taxon>Poales</taxon>
        <taxon>Poaceae</taxon>
        <taxon>BOP clade</taxon>
        <taxon>Pooideae</taxon>
        <taxon>Triticodae</taxon>
        <taxon>Triticeae</taxon>
        <taxon>Triticinae</taxon>
        <taxon>Aegilops</taxon>
    </lineage>
</organism>
<dbReference type="EnsemblPlants" id="AET1Gv20002200.1">
    <property type="protein sequence ID" value="AET1Gv20002200.1"/>
    <property type="gene ID" value="AET1Gv20002200"/>
</dbReference>
<protein>
    <submittedName>
        <fullName evidence="1">Uncharacterized protein</fullName>
    </submittedName>
</protein>